<evidence type="ECO:0000256" key="4">
    <source>
        <dbReference type="SAM" id="MobiDB-lite"/>
    </source>
</evidence>
<evidence type="ECO:0000259" key="7">
    <source>
        <dbReference type="Pfam" id="PF02776"/>
    </source>
</evidence>
<protein>
    <submittedName>
        <fullName evidence="8">Acetolactate synthase</fullName>
        <ecNumber evidence="8">2.2.1.6</ecNumber>
    </submittedName>
</protein>
<keyword evidence="2 3" id="KW-0786">Thiamine pyrophosphate</keyword>
<name>F6F3D8_SPHCR</name>
<dbReference type="GO" id="GO:0005948">
    <property type="term" value="C:acetolactate synthase complex"/>
    <property type="evidence" value="ECO:0007669"/>
    <property type="project" value="TreeGrafter"/>
</dbReference>
<dbReference type="SUPFAM" id="SSF52518">
    <property type="entry name" value="Thiamin diphosphate-binding fold (THDP-binding)"/>
    <property type="match status" value="2"/>
</dbReference>
<dbReference type="SUPFAM" id="SSF52467">
    <property type="entry name" value="DHS-like NAD/FAD-binding domain"/>
    <property type="match status" value="1"/>
</dbReference>
<dbReference type="InterPro" id="IPR011766">
    <property type="entry name" value="TPP_enzyme_TPP-bd"/>
</dbReference>
<dbReference type="Proteomes" id="UP000007150">
    <property type="component" value="Chromosome 2"/>
</dbReference>
<dbReference type="Pfam" id="PF02775">
    <property type="entry name" value="TPP_enzyme_C"/>
    <property type="match status" value="1"/>
</dbReference>
<keyword evidence="9" id="KW-1185">Reference proteome</keyword>
<dbReference type="InterPro" id="IPR029035">
    <property type="entry name" value="DHS-like_NAD/FAD-binding_dom"/>
</dbReference>
<dbReference type="AlphaFoldDB" id="F6F3D8"/>
<feature type="domain" description="Thiamine pyrophosphate enzyme N-terminal TPP-binding" evidence="7">
    <location>
        <begin position="19"/>
        <end position="112"/>
    </location>
</feature>
<feature type="region of interest" description="Disordered" evidence="4">
    <location>
        <begin position="576"/>
        <end position="595"/>
    </location>
</feature>
<dbReference type="GO" id="GO:0009097">
    <property type="term" value="P:isoleucine biosynthetic process"/>
    <property type="evidence" value="ECO:0007669"/>
    <property type="project" value="TreeGrafter"/>
</dbReference>
<sequence length="595" mass="62951">MNDRQSGDAGKGGAQESRSGGQAVVEALHASGVDLVVGYSGGGTGAIIHHIATSGMANMNARTELSGAWISYGYNRVKGRAASACLFHCVGALHAAPVVYASKVDSTPFVMMDVNLDSSLDFREGLQDSTELLSALKPIAKYARKAVLADDLPLAVRQAVLAASSGRPGSSVLDLTLQSVTHETVCRVEPLTLPEPPAASEATIARALSMIANARSPILFVGGGVHLSQATAELQAFAEALGIPMVSTSWGGRGAVSDDHPLFAGVVGSFGWESANSIVQQSDLWIAVGTTFSQMTTGAWNIDKPSNVIQIDVDPNQLGKIFQPTLGITGDAKVVLQQLLDGARKNNVAPASGGADVDAISASKEEWFTYHDELCRDPGSDKKINQYYLIDQMAKALPGGSIVVGDSGGQAFMLYRSFHYKQVTPMPLGSRYMSLGAGLPVAMGAKLAAPERTVVSYHGDGGFYYDCMELSTLAERNMKVIIVIDNNHCLYANRQGMSLWGIQNPWVDLPESTDFVALAKAQGVDGERVTDPADLPAALARAMAAEGSYLLDVWTDPDTRIRRAIRDVIPILSDRKPQQGAGAHMGPPLEGSWPA</sequence>
<evidence type="ECO:0000256" key="3">
    <source>
        <dbReference type="RuleBase" id="RU362132"/>
    </source>
</evidence>
<feature type="region of interest" description="Disordered" evidence="4">
    <location>
        <begin position="1"/>
        <end position="21"/>
    </location>
</feature>
<proteinExistence type="inferred from homology"/>
<accession>F6F3D8</accession>
<dbReference type="InterPro" id="IPR012000">
    <property type="entry name" value="Thiamin_PyroP_enz_cen_dom"/>
</dbReference>
<dbReference type="CDD" id="cd07035">
    <property type="entry name" value="TPP_PYR_POX_like"/>
    <property type="match status" value="1"/>
</dbReference>
<dbReference type="EMBL" id="CP002799">
    <property type="protein sequence ID" value="AEG50950.1"/>
    <property type="molecule type" value="Genomic_DNA"/>
</dbReference>
<dbReference type="GO" id="GO:0003984">
    <property type="term" value="F:acetolactate synthase activity"/>
    <property type="evidence" value="ECO:0007669"/>
    <property type="project" value="UniProtKB-EC"/>
</dbReference>
<reference evidence="8 9" key="1">
    <citation type="submission" date="2011-05" db="EMBL/GenBank/DDBJ databases">
        <title>Complete sequence of chromosome 2 of Sphingobium chlorophenolicum L-1.</title>
        <authorList>
            <consortium name="US DOE Joint Genome Institute"/>
            <person name="Lucas S."/>
            <person name="Han J."/>
            <person name="Lapidus A."/>
            <person name="Cheng J.-F."/>
            <person name="Goodwin L."/>
            <person name="Pitluck S."/>
            <person name="Peters L."/>
            <person name="Daligault H."/>
            <person name="Han C."/>
            <person name="Tapia R."/>
            <person name="Land M."/>
            <person name="Hauser L."/>
            <person name="Kyrpides N."/>
            <person name="Ivanova N."/>
            <person name="Pagani I."/>
            <person name="Turner P."/>
            <person name="Copley S."/>
            <person name="Woyke T."/>
        </authorList>
    </citation>
    <scope>NUCLEOTIDE SEQUENCE [LARGE SCALE GENOMIC DNA]</scope>
    <source>
        <strain evidence="8 9">L-1</strain>
    </source>
</reference>
<evidence type="ECO:0000256" key="1">
    <source>
        <dbReference type="ARBA" id="ARBA00007812"/>
    </source>
</evidence>
<evidence type="ECO:0000256" key="2">
    <source>
        <dbReference type="ARBA" id="ARBA00023052"/>
    </source>
</evidence>
<dbReference type="Gene3D" id="3.40.50.970">
    <property type="match status" value="2"/>
</dbReference>
<evidence type="ECO:0000313" key="9">
    <source>
        <dbReference type="Proteomes" id="UP000007150"/>
    </source>
</evidence>
<dbReference type="PANTHER" id="PTHR18968:SF13">
    <property type="entry name" value="ACETOLACTATE SYNTHASE CATALYTIC SUBUNIT, MITOCHONDRIAL"/>
    <property type="match status" value="1"/>
</dbReference>
<dbReference type="PANTHER" id="PTHR18968">
    <property type="entry name" value="THIAMINE PYROPHOSPHATE ENZYMES"/>
    <property type="match status" value="1"/>
</dbReference>
<dbReference type="GO" id="GO:0030976">
    <property type="term" value="F:thiamine pyrophosphate binding"/>
    <property type="evidence" value="ECO:0007669"/>
    <property type="project" value="InterPro"/>
</dbReference>
<dbReference type="InterPro" id="IPR029061">
    <property type="entry name" value="THDP-binding"/>
</dbReference>
<dbReference type="KEGG" id="sch:Sphch_3354"/>
<evidence type="ECO:0000259" key="6">
    <source>
        <dbReference type="Pfam" id="PF02775"/>
    </source>
</evidence>
<dbReference type="HOGENOM" id="CLU_013748_3_4_5"/>
<feature type="domain" description="Thiamine pyrophosphate enzyme central" evidence="5">
    <location>
        <begin position="204"/>
        <end position="339"/>
    </location>
</feature>
<dbReference type="InterPro" id="IPR045229">
    <property type="entry name" value="TPP_enz"/>
</dbReference>
<dbReference type="Pfam" id="PF02776">
    <property type="entry name" value="TPP_enzyme_N"/>
    <property type="match status" value="1"/>
</dbReference>
<dbReference type="CDD" id="cd00568">
    <property type="entry name" value="TPP_enzymes"/>
    <property type="match status" value="1"/>
</dbReference>
<dbReference type="Pfam" id="PF00205">
    <property type="entry name" value="TPP_enzyme_M"/>
    <property type="match status" value="1"/>
</dbReference>
<dbReference type="GO" id="GO:0009099">
    <property type="term" value="P:L-valine biosynthetic process"/>
    <property type="evidence" value="ECO:0007669"/>
    <property type="project" value="TreeGrafter"/>
</dbReference>
<feature type="domain" description="Thiamine pyrophosphate enzyme TPP-binding" evidence="6">
    <location>
        <begin position="430"/>
        <end position="553"/>
    </location>
</feature>
<gene>
    <name evidence="8" type="ORF">Sphch_3354</name>
</gene>
<dbReference type="EC" id="2.2.1.6" evidence="8"/>
<dbReference type="InterPro" id="IPR012001">
    <property type="entry name" value="Thiamin_PyroP_enz_TPP-bd_dom"/>
</dbReference>
<dbReference type="GO" id="GO:0050660">
    <property type="term" value="F:flavin adenine dinucleotide binding"/>
    <property type="evidence" value="ECO:0007669"/>
    <property type="project" value="TreeGrafter"/>
</dbReference>
<evidence type="ECO:0000259" key="5">
    <source>
        <dbReference type="Pfam" id="PF00205"/>
    </source>
</evidence>
<dbReference type="GO" id="GO:0000287">
    <property type="term" value="F:magnesium ion binding"/>
    <property type="evidence" value="ECO:0007669"/>
    <property type="project" value="InterPro"/>
</dbReference>
<evidence type="ECO:0000313" key="8">
    <source>
        <dbReference type="EMBL" id="AEG50950.1"/>
    </source>
</evidence>
<organism evidence="8 9">
    <name type="scientific">Sphingobium chlorophenolicum L-1</name>
    <dbReference type="NCBI Taxonomy" id="690566"/>
    <lineage>
        <taxon>Bacteria</taxon>
        <taxon>Pseudomonadati</taxon>
        <taxon>Pseudomonadota</taxon>
        <taxon>Alphaproteobacteria</taxon>
        <taxon>Sphingomonadales</taxon>
        <taxon>Sphingomonadaceae</taxon>
        <taxon>Sphingobium</taxon>
    </lineage>
</organism>
<keyword evidence="8" id="KW-0808">Transferase</keyword>
<dbReference type="Gene3D" id="3.40.50.1220">
    <property type="entry name" value="TPP-binding domain"/>
    <property type="match status" value="1"/>
</dbReference>
<comment type="similarity">
    <text evidence="1 3">Belongs to the TPP enzyme family.</text>
</comment>
<dbReference type="RefSeq" id="WP_013849180.1">
    <property type="nucleotide sequence ID" value="NC_015594.1"/>
</dbReference>
<dbReference type="STRING" id="690566.Sphch_3354"/>